<feature type="signal peptide" evidence="2">
    <location>
        <begin position="1"/>
        <end position="28"/>
    </location>
</feature>
<evidence type="ECO:0000313" key="4">
    <source>
        <dbReference type="Proteomes" id="UP001232343"/>
    </source>
</evidence>
<feature type="chain" id="PRO_5047532608" evidence="2">
    <location>
        <begin position="29"/>
        <end position="455"/>
    </location>
</feature>
<feature type="transmembrane region" description="Helical" evidence="1">
    <location>
        <begin position="115"/>
        <end position="134"/>
    </location>
</feature>
<evidence type="ECO:0000256" key="1">
    <source>
        <dbReference type="SAM" id="Phobius"/>
    </source>
</evidence>
<feature type="transmembrane region" description="Helical" evidence="1">
    <location>
        <begin position="271"/>
        <end position="289"/>
    </location>
</feature>
<keyword evidence="2" id="KW-0732">Signal</keyword>
<keyword evidence="1" id="KW-0472">Membrane</keyword>
<gene>
    <name evidence="3" type="ORF">J2S14_002925</name>
</gene>
<dbReference type="EMBL" id="JAUSUO010000008">
    <property type="protein sequence ID" value="MDQ0344084.1"/>
    <property type="molecule type" value="Genomic_DNA"/>
</dbReference>
<evidence type="ECO:0000256" key="2">
    <source>
        <dbReference type="SAM" id="SignalP"/>
    </source>
</evidence>
<evidence type="ECO:0000313" key="3">
    <source>
        <dbReference type="EMBL" id="MDQ0344084.1"/>
    </source>
</evidence>
<feature type="transmembrane region" description="Helical" evidence="1">
    <location>
        <begin position="172"/>
        <end position="201"/>
    </location>
</feature>
<feature type="transmembrane region" description="Helical" evidence="1">
    <location>
        <begin position="301"/>
        <end position="320"/>
    </location>
</feature>
<dbReference type="Proteomes" id="UP001232343">
    <property type="component" value="Unassembled WGS sequence"/>
</dbReference>
<sequence length="455" mass="49802">MQDWASRLLKSLMVLTLLLVSVPATTIAASNVGDIEYEKNSLTPTEQQIGGHHGGISLNPVDWNWKKIGDFFKDILDKSIEGVKTGWKAFTEFLSKVGELIASAWDALPDWVKDLIVTIGIILAVIAVIVLLVVGGIITVAVAIVAAIGAIIAGVVYFLLYGGTDAFNPLHAAGWIFGGALAGGLLAFAVETGAMAAFLTWSGNIIRFGIGKLGLALSTSWRFVMTRALVPAFHATMNAARAVGLWFRLQVAKGLLMTNLYRFVHGGWVGLAKHIFGIGLKGAGVSLAFDFVTGNWDPKSMGINAVFAFFTSLVGVGLWTRVNQAVKWERVGWLIYGAGTGAALEVGKQFVKGEGINWGNVGISSLVFGTLIPMNMWINKAGLSGLLVDFAKKYPPKFLTETYKDIIYWNSPDMHPDNRLKNIWNGYVDAWNNFKYECSAGVKYWYQRLFWWKFY</sequence>
<accession>A0ABU0D6P8</accession>
<keyword evidence="1" id="KW-1133">Transmembrane helix</keyword>
<organism evidence="3 4">
    <name type="scientific">Lederbergia wuyishanensis</name>
    <dbReference type="NCBI Taxonomy" id="1347903"/>
    <lineage>
        <taxon>Bacteria</taxon>
        <taxon>Bacillati</taxon>
        <taxon>Bacillota</taxon>
        <taxon>Bacilli</taxon>
        <taxon>Bacillales</taxon>
        <taxon>Bacillaceae</taxon>
        <taxon>Lederbergia</taxon>
    </lineage>
</organism>
<protein>
    <submittedName>
        <fullName evidence="3">Uncharacterized protein</fullName>
    </submittedName>
</protein>
<name>A0ABU0D6P8_9BACI</name>
<dbReference type="RefSeq" id="WP_244682366.1">
    <property type="nucleotide sequence ID" value="NZ_JALIRM010000011.1"/>
</dbReference>
<feature type="transmembrane region" description="Helical" evidence="1">
    <location>
        <begin position="141"/>
        <end position="160"/>
    </location>
</feature>
<keyword evidence="4" id="KW-1185">Reference proteome</keyword>
<reference evidence="3 4" key="1">
    <citation type="submission" date="2023-07" db="EMBL/GenBank/DDBJ databases">
        <title>Genomic Encyclopedia of Type Strains, Phase IV (KMG-IV): sequencing the most valuable type-strain genomes for metagenomic binning, comparative biology and taxonomic classification.</title>
        <authorList>
            <person name="Goeker M."/>
        </authorList>
    </citation>
    <scope>NUCLEOTIDE SEQUENCE [LARGE SCALE GENOMIC DNA]</scope>
    <source>
        <strain evidence="3 4">DSM 27848</strain>
    </source>
</reference>
<proteinExistence type="predicted"/>
<comment type="caution">
    <text evidence="3">The sequence shown here is derived from an EMBL/GenBank/DDBJ whole genome shotgun (WGS) entry which is preliminary data.</text>
</comment>
<keyword evidence="1" id="KW-0812">Transmembrane</keyword>